<dbReference type="EMBL" id="CP000142">
    <property type="protein sequence ID" value="ABI81941.1"/>
    <property type="molecule type" value="Genomic_DNA"/>
</dbReference>
<reference evidence="1 2" key="2">
    <citation type="journal article" date="2012" name="BMC Genomics">
        <title>The genome of Pelobacter carbinolicus reveals surprising metabolic capabilities and physiological features.</title>
        <authorList>
            <person name="Aklujkar M."/>
            <person name="Haveman S.A."/>
            <person name="Didonato R.Jr."/>
            <person name="Chertkov O."/>
            <person name="Han C.S."/>
            <person name="Land M.L."/>
            <person name="Brown P."/>
            <person name="Lovley D.R."/>
        </authorList>
    </citation>
    <scope>NUCLEOTIDE SEQUENCE [LARGE SCALE GENOMIC DNA]</scope>
    <source>
        <strain evidence="2">DSM 2380 / NBRC 103641 / GraBd1</strain>
    </source>
</reference>
<keyword evidence="2" id="KW-1185">Reference proteome</keyword>
<dbReference type="AlphaFoldDB" id="Q0C6J7"/>
<evidence type="ECO:0000313" key="2">
    <source>
        <dbReference type="Proteomes" id="UP000002534"/>
    </source>
</evidence>
<gene>
    <name evidence="1" type="ordered locus">Pcar_3324</name>
</gene>
<protein>
    <submittedName>
        <fullName evidence="1">Uncharacterized protein</fullName>
    </submittedName>
</protein>
<accession>Q0C6J7</accession>
<reference evidence="2" key="1">
    <citation type="submission" date="2005-10" db="EMBL/GenBank/DDBJ databases">
        <title>Complete sequence of Pelobacter carbinolicus DSM 2380.</title>
        <authorList>
            <person name="Copeland A."/>
            <person name="Lucas S."/>
            <person name="Lapidus A."/>
            <person name="Barry K."/>
            <person name="Detter J.C."/>
            <person name="Glavina T."/>
            <person name="Hammon N."/>
            <person name="Israni S."/>
            <person name="Pitluck S."/>
            <person name="Chertkov O."/>
            <person name="Schmutz J."/>
            <person name="Larimer F."/>
            <person name="Land M."/>
            <person name="Kyrpides N."/>
            <person name="Ivanova N."/>
            <person name="Richardson P."/>
        </authorList>
    </citation>
    <scope>NUCLEOTIDE SEQUENCE [LARGE SCALE GENOMIC DNA]</scope>
    <source>
        <strain evidence="2">DSM 2380 / NBRC 103641 / GraBd1</strain>
    </source>
</reference>
<evidence type="ECO:0000313" key="1">
    <source>
        <dbReference type="EMBL" id="ABI81941.1"/>
    </source>
</evidence>
<dbReference type="KEGG" id="pca:Pcar_3324"/>
<sequence>MVNHNYCHAYDSKSFSLFSGLDRSELYEKYRSQSNGKAKQETQTIMEV</sequence>
<dbReference type="Proteomes" id="UP000002534">
    <property type="component" value="Chromosome"/>
</dbReference>
<dbReference type="STRING" id="338963.Pcar_3324"/>
<dbReference type="HOGENOM" id="CLU_3155987_0_0_7"/>
<name>Q0C6J7_SYNC1</name>
<proteinExistence type="predicted"/>
<organism evidence="1 2">
    <name type="scientific">Syntrophotalea carbinolica (strain DSM 2380 / NBRC 103641 / GraBd1)</name>
    <name type="common">Pelobacter carbinolicus</name>
    <dbReference type="NCBI Taxonomy" id="338963"/>
    <lineage>
        <taxon>Bacteria</taxon>
        <taxon>Pseudomonadati</taxon>
        <taxon>Thermodesulfobacteriota</taxon>
        <taxon>Desulfuromonadia</taxon>
        <taxon>Desulfuromonadales</taxon>
        <taxon>Syntrophotaleaceae</taxon>
        <taxon>Syntrophotalea</taxon>
    </lineage>
</organism>